<keyword evidence="1" id="KW-1133">Transmembrane helix</keyword>
<evidence type="ECO:0000313" key="3">
    <source>
        <dbReference type="Proteomes" id="UP001595783"/>
    </source>
</evidence>
<comment type="caution">
    <text evidence="2">The sequence shown here is derived from an EMBL/GenBank/DDBJ whole genome shotgun (WGS) entry which is preliminary data.</text>
</comment>
<feature type="transmembrane region" description="Helical" evidence="1">
    <location>
        <begin position="101"/>
        <end position="119"/>
    </location>
</feature>
<accession>A0ABV7ZH54</accession>
<dbReference type="EMBL" id="JBHRZO010000009">
    <property type="protein sequence ID" value="MFC3847356.1"/>
    <property type="molecule type" value="Genomic_DNA"/>
</dbReference>
<evidence type="ECO:0000256" key="1">
    <source>
        <dbReference type="SAM" id="Phobius"/>
    </source>
</evidence>
<evidence type="ECO:0000313" key="2">
    <source>
        <dbReference type="EMBL" id="MFC3847356.1"/>
    </source>
</evidence>
<sequence>MLSKKTTPYKVFVASVFFVLVVCNALALLFSHFNHNFAQLFTLLNARFYAVLVHSFHIVGALGSLFYFVRASKHNALAPKLIALGSCAAFVYLVLLGMHGFFLWGGYVLVLGALGGLWMRYAHARALISFAPSLNTCIIWVFACGFQTYLYPQCVGLDFALFVGVLLGLVGVVARRKEYLGFYEYANLLVLCAGLVVFMLCAPVIVAQESARQAFFWLGILAWIGEWMHTSMRPHT</sequence>
<feature type="transmembrane region" description="Helical" evidence="1">
    <location>
        <begin position="186"/>
        <end position="208"/>
    </location>
</feature>
<feature type="transmembrane region" description="Helical" evidence="1">
    <location>
        <begin position="12"/>
        <end position="33"/>
    </location>
</feature>
<keyword evidence="1" id="KW-0812">Transmembrane</keyword>
<protein>
    <recommendedName>
        <fullName evidence="4">DUF2306 domain-containing protein</fullName>
    </recommendedName>
</protein>
<dbReference type="Proteomes" id="UP001595783">
    <property type="component" value="Unassembled WGS sequence"/>
</dbReference>
<feature type="transmembrane region" description="Helical" evidence="1">
    <location>
        <begin position="76"/>
        <end position="95"/>
    </location>
</feature>
<organism evidence="2 3">
    <name type="scientific">Helicobacter baculiformis</name>
    <dbReference type="NCBI Taxonomy" id="427351"/>
    <lineage>
        <taxon>Bacteria</taxon>
        <taxon>Pseudomonadati</taxon>
        <taxon>Campylobacterota</taxon>
        <taxon>Epsilonproteobacteria</taxon>
        <taxon>Campylobacterales</taxon>
        <taxon>Helicobacteraceae</taxon>
        <taxon>Helicobacter</taxon>
    </lineage>
</organism>
<feature type="transmembrane region" description="Helical" evidence="1">
    <location>
        <begin position="155"/>
        <end position="174"/>
    </location>
</feature>
<evidence type="ECO:0008006" key="4">
    <source>
        <dbReference type="Google" id="ProtNLM"/>
    </source>
</evidence>
<feature type="transmembrane region" description="Helical" evidence="1">
    <location>
        <begin position="48"/>
        <end position="69"/>
    </location>
</feature>
<keyword evidence="3" id="KW-1185">Reference proteome</keyword>
<name>A0ABV7ZH54_9HELI</name>
<proteinExistence type="predicted"/>
<gene>
    <name evidence="2" type="ORF">ACFOPX_02235</name>
</gene>
<feature type="transmembrane region" description="Helical" evidence="1">
    <location>
        <begin position="126"/>
        <end position="149"/>
    </location>
</feature>
<dbReference type="RefSeq" id="WP_104752002.1">
    <property type="nucleotide sequence ID" value="NZ_FZMF01000013.1"/>
</dbReference>
<keyword evidence="1" id="KW-0472">Membrane</keyword>
<reference evidence="3" key="1">
    <citation type="journal article" date="2019" name="Int. J. Syst. Evol. Microbiol.">
        <title>The Global Catalogue of Microorganisms (GCM) 10K type strain sequencing project: providing services to taxonomists for standard genome sequencing and annotation.</title>
        <authorList>
            <consortium name="The Broad Institute Genomics Platform"/>
            <consortium name="The Broad Institute Genome Sequencing Center for Infectious Disease"/>
            <person name="Wu L."/>
            <person name="Ma J."/>
        </authorList>
    </citation>
    <scope>NUCLEOTIDE SEQUENCE [LARGE SCALE GENOMIC DNA]</scope>
    <source>
        <strain evidence="3">CCUG 53816</strain>
    </source>
</reference>